<sequence>MRIESRAACGQFCPSDTGISLHRQPPQSRRAQAKMDSLIGHASDQALKFGAKALDKWTKGRDSRKQQEVTTSMHIPDGEHPLSAQGPTIIAENIGVGTTTYASDKYQHLQYLPMFVLESEDEDLRSREKILKSAEGSRGQIREVQMTPVERAVLTLSGGGSVMSAVKLENGLLRLNAQTTEMHADQVNRCVLTRWTIPATDASRNGLVIVDVLEVRMNVFTTFKQLNGAAIYVKANADVHLKLDDRYEIKCKRQKCWYKGTMQPEPVKQIFLLGKDRSAMQMEIVAMHGRLVSVVEHQGRSGRGGLAGRFRDWSVPDL</sequence>
<organism evidence="2 3">
    <name type="scientific">Baudoinia panamericana (strain UAMH 10762)</name>
    <name type="common">Angels' share fungus</name>
    <name type="synonym">Baudoinia compniacensis (strain UAMH 10762)</name>
    <dbReference type="NCBI Taxonomy" id="717646"/>
    <lineage>
        <taxon>Eukaryota</taxon>
        <taxon>Fungi</taxon>
        <taxon>Dikarya</taxon>
        <taxon>Ascomycota</taxon>
        <taxon>Pezizomycotina</taxon>
        <taxon>Dothideomycetes</taxon>
        <taxon>Dothideomycetidae</taxon>
        <taxon>Mycosphaerellales</taxon>
        <taxon>Teratosphaeriaceae</taxon>
        <taxon>Baudoinia</taxon>
    </lineage>
</organism>
<dbReference type="eggNOG" id="ENOG502TFBM">
    <property type="taxonomic scope" value="Eukaryota"/>
</dbReference>
<dbReference type="HOGENOM" id="CLU_874318_0_0_1"/>
<dbReference type="GeneID" id="19114593"/>
<protein>
    <submittedName>
        <fullName evidence="2">Uncharacterized protein</fullName>
    </submittedName>
</protein>
<evidence type="ECO:0000313" key="3">
    <source>
        <dbReference type="Proteomes" id="UP000011761"/>
    </source>
</evidence>
<name>M2MHQ5_BAUPA</name>
<evidence type="ECO:0000256" key="1">
    <source>
        <dbReference type="SAM" id="MobiDB-lite"/>
    </source>
</evidence>
<proteinExistence type="predicted"/>
<dbReference type="Proteomes" id="UP000011761">
    <property type="component" value="Unassembled WGS sequence"/>
</dbReference>
<feature type="compositionally biased region" description="Basic and acidic residues" evidence="1">
    <location>
        <begin position="58"/>
        <end position="67"/>
    </location>
</feature>
<gene>
    <name evidence="2" type="ORF">BAUCODRAFT_464804</name>
</gene>
<accession>M2MHQ5</accession>
<evidence type="ECO:0000313" key="2">
    <source>
        <dbReference type="EMBL" id="EMC96146.1"/>
    </source>
</evidence>
<dbReference type="RefSeq" id="XP_007676357.1">
    <property type="nucleotide sequence ID" value="XM_007678167.1"/>
</dbReference>
<reference evidence="2 3" key="1">
    <citation type="journal article" date="2012" name="PLoS Pathog.">
        <title>Diverse lifestyles and strategies of plant pathogenesis encoded in the genomes of eighteen Dothideomycetes fungi.</title>
        <authorList>
            <person name="Ohm R.A."/>
            <person name="Feau N."/>
            <person name="Henrissat B."/>
            <person name="Schoch C.L."/>
            <person name="Horwitz B.A."/>
            <person name="Barry K.W."/>
            <person name="Condon B.J."/>
            <person name="Copeland A.C."/>
            <person name="Dhillon B."/>
            <person name="Glaser F."/>
            <person name="Hesse C.N."/>
            <person name="Kosti I."/>
            <person name="LaButti K."/>
            <person name="Lindquist E.A."/>
            <person name="Lucas S."/>
            <person name="Salamov A.A."/>
            <person name="Bradshaw R.E."/>
            <person name="Ciuffetti L."/>
            <person name="Hamelin R.C."/>
            <person name="Kema G.H.J."/>
            <person name="Lawrence C."/>
            <person name="Scott J.A."/>
            <person name="Spatafora J.W."/>
            <person name="Turgeon B.G."/>
            <person name="de Wit P.J.G.M."/>
            <person name="Zhong S."/>
            <person name="Goodwin S.B."/>
            <person name="Grigoriev I.V."/>
        </authorList>
    </citation>
    <scope>NUCLEOTIDE SEQUENCE [LARGE SCALE GENOMIC DNA]</scope>
    <source>
        <strain evidence="2 3">UAMH 10762</strain>
    </source>
</reference>
<keyword evidence="3" id="KW-1185">Reference proteome</keyword>
<dbReference type="EMBL" id="KB445555">
    <property type="protein sequence ID" value="EMC96146.1"/>
    <property type="molecule type" value="Genomic_DNA"/>
</dbReference>
<dbReference type="KEGG" id="bcom:BAUCODRAFT_464804"/>
<dbReference type="AlphaFoldDB" id="M2MHQ5"/>
<feature type="region of interest" description="Disordered" evidence="1">
    <location>
        <begin position="58"/>
        <end position="84"/>
    </location>
</feature>